<dbReference type="NCBIfam" id="TIGR04267">
    <property type="entry name" value="mod_HExxH"/>
    <property type="match status" value="1"/>
</dbReference>
<evidence type="ECO:0000313" key="1">
    <source>
        <dbReference type="EMBL" id="MCY1138994.1"/>
    </source>
</evidence>
<proteinExistence type="predicted"/>
<sequence length="602" mass="64759">MSPAQIEESPHHITLPAADFQALASGGGSPEVIGKLRQAEHSRRLVMLRALLDASRGVAPIDEAWVALERAEKHDPYAVASVLMHPQVGAWLSYALRRHHGGTTSTAPAGHDFAQLHAVAIAASAATGQAYRATVPLTDGRALIPQFGLAFFDGCPRWSGAEAETEDGRIRLRHGDQLIDVPPSAGDGNGWWPLRRLTVGQDVRLTVWLDDLDPMRDLADPVPPRRLSPPEFQWWANLLRDAWAILVSDHRPMAEAIAAGVTSLVPLPVGDGWGTRSASTGDAFGAIMCSPPPDAVELAVSLAHEFTHIKLGGLMHLHTLTEGSGRPCLYAPWRDDPRPAGGLLQGIYAFMAIADFWRVRPSRAADVATDFEYAYAHLQTTEALGIALRDGNLTERGRDFAEGLGATMRQWPDDVDPRARAMARLVADAHRAGWRIRHCRPRAEDVAALTESLLTGNADPVAAGESEVLPDLGMKHWSAARLGLARRQLLAPQRLAEARDEDWGAALTAADITLFAGEHDKAAAAFSEEIALDPESVDAWTGLGLALARGSQQPAAASALLRRPELVMAVHRASDAAHSPVAVAAWVAARSPLEAQAIHEDH</sequence>
<dbReference type="InterPro" id="IPR011990">
    <property type="entry name" value="TPR-like_helical_dom_sf"/>
</dbReference>
<evidence type="ECO:0000313" key="2">
    <source>
        <dbReference type="Proteomes" id="UP001151002"/>
    </source>
</evidence>
<gene>
    <name evidence="1" type="ORF">OWR29_13375</name>
</gene>
<protein>
    <submittedName>
        <fullName evidence="1">HEXXH motif-containing putative peptide modification protein</fullName>
    </submittedName>
</protein>
<accession>A0ABT4AXM2</accession>
<dbReference type="SUPFAM" id="SSF48452">
    <property type="entry name" value="TPR-like"/>
    <property type="match status" value="1"/>
</dbReference>
<organism evidence="1 2">
    <name type="scientific">Paractinoplanes pyxinae</name>
    <dbReference type="NCBI Taxonomy" id="2997416"/>
    <lineage>
        <taxon>Bacteria</taxon>
        <taxon>Bacillati</taxon>
        <taxon>Actinomycetota</taxon>
        <taxon>Actinomycetes</taxon>
        <taxon>Micromonosporales</taxon>
        <taxon>Micromonosporaceae</taxon>
        <taxon>Paractinoplanes</taxon>
    </lineage>
</organism>
<dbReference type="Gene3D" id="1.25.40.10">
    <property type="entry name" value="Tetratricopeptide repeat domain"/>
    <property type="match status" value="1"/>
</dbReference>
<keyword evidence="2" id="KW-1185">Reference proteome</keyword>
<dbReference type="EMBL" id="JAPNTZ010000004">
    <property type="protein sequence ID" value="MCY1138994.1"/>
    <property type="molecule type" value="Genomic_DNA"/>
</dbReference>
<comment type="caution">
    <text evidence="1">The sequence shown here is derived from an EMBL/GenBank/DDBJ whole genome shotgun (WGS) entry which is preliminary data.</text>
</comment>
<dbReference type="RefSeq" id="WP_267563056.1">
    <property type="nucleotide sequence ID" value="NZ_JAPNTZ010000004.1"/>
</dbReference>
<dbReference type="Proteomes" id="UP001151002">
    <property type="component" value="Unassembled WGS sequence"/>
</dbReference>
<dbReference type="InterPro" id="IPR026337">
    <property type="entry name" value="AKG_HExxH"/>
</dbReference>
<reference evidence="1" key="1">
    <citation type="submission" date="2022-11" db="EMBL/GenBank/DDBJ databases">
        <authorList>
            <person name="Somphong A."/>
            <person name="Phongsopitanun W."/>
        </authorList>
    </citation>
    <scope>NUCLEOTIDE SEQUENCE</scope>
    <source>
        <strain evidence="1">Pm04-4</strain>
    </source>
</reference>
<name>A0ABT4AXM2_9ACTN</name>